<evidence type="ECO:0000313" key="1">
    <source>
        <dbReference type="EMBL" id="NMG14222.1"/>
    </source>
</evidence>
<dbReference type="EMBL" id="WTVP01000002">
    <property type="protein sequence ID" value="NMG14222.1"/>
    <property type="molecule type" value="Genomic_DNA"/>
</dbReference>
<name>A0ABX1NRN5_9RHOO</name>
<evidence type="ECO:0000313" key="2">
    <source>
        <dbReference type="Proteomes" id="UP000633943"/>
    </source>
</evidence>
<protein>
    <submittedName>
        <fullName evidence="1">Uncharacterized protein</fullName>
    </submittedName>
</protein>
<accession>A0ABX1NRN5</accession>
<gene>
    <name evidence="1" type="ORF">GPA24_01420</name>
</gene>
<dbReference type="RefSeq" id="WP_169201048.1">
    <property type="nucleotide sequence ID" value="NZ_CP059467.1"/>
</dbReference>
<sequence>MRIAREVMAQWQSTAESTPLTVGLIPPRDYTGISTQDAQLRIWLPDPARQALSEICERMGVSMTVYLTEFFATYLFGIHELIRMQDAQEGLYKPQPVPRGSAMTVVGDVGESDEPGPEFDEPVPEMGKNIFALKLFLPAKIKDGLQRRADHAQVPLGRFTRAMICAHLFGRDMGARRIMEWEGA</sequence>
<organism evidence="1 2">
    <name type="scientific">Aromatoleum bremense</name>
    <dbReference type="NCBI Taxonomy" id="76115"/>
    <lineage>
        <taxon>Bacteria</taxon>
        <taxon>Pseudomonadati</taxon>
        <taxon>Pseudomonadota</taxon>
        <taxon>Betaproteobacteria</taxon>
        <taxon>Rhodocyclales</taxon>
        <taxon>Rhodocyclaceae</taxon>
        <taxon>Aromatoleum</taxon>
    </lineage>
</organism>
<comment type="caution">
    <text evidence="1">The sequence shown here is derived from an EMBL/GenBank/DDBJ whole genome shotgun (WGS) entry which is preliminary data.</text>
</comment>
<proteinExistence type="predicted"/>
<keyword evidence="2" id="KW-1185">Reference proteome</keyword>
<dbReference type="Proteomes" id="UP000633943">
    <property type="component" value="Unassembled WGS sequence"/>
</dbReference>
<reference evidence="1 2" key="1">
    <citation type="submission" date="2019-12" db="EMBL/GenBank/DDBJ databases">
        <title>Comparative genomics gives insights into the taxonomy of the Azoarcus-Aromatoleum group and reveals separate origins of nif in the plant-associated Azoarcus and non-plant-associated Aromatoleum sub-groups.</title>
        <authorList>
            <person name="Lafos M."/>
            <person name="Maluk M."/>
            <person name="Batista M."/>
            <person name="Junghare M."/>
            <person name="Carmona M."/>
            <person name="Faoro H."/>
            <person name="Cruz L.M."/>
            <person name="Battistoni F."/>
            <person name="De Souza E."/>
            <person name="Pedrosa F."/>
            <person name="Chen W.-M."/>
            <person name="Poole P.S."/>
            <person name="Dixon R.A."/>
            <person name="James E.K."/>
        </authorList>
    </citation>
    <scope>NUCLEOTIDE SEQUENCE [LARGE SCALE GENOMIC DNA]</scope>
    <source>
        <strain evidence="1 2">PbN1</strain>
    </source>
</reference>